<proteinExistence type="predicted"/>
<accession>A0A437ANA8</accession>
<evidence type="ECO:0000313" key="2">
    <source>
        <dbReference type="Proteomes" id="UP000282876"/>
    </source>
</evidence>
<keyword evidence="2" id="KW-1185">Reference proteome</keyword>
<dbReference type="EMBL" id="RCSS01000168">
    <property type="protein sequence ID" value="RVD92654.1"/>
    <property type="molecule type" value="Genomic_DNA"/>
</dbReference>
<dbReference type="AlphaFoldDB" id="A0A437ANA8"/>
<reference evidence="1 2" key="1">
    <citation type="submission" date="2018-10" db="EMBL/GenBank/DDBJ databases">
        <title>Draft genome sequence of the microsporidian Tubulinosema ratisbonensis.</title>
        <authorList>
            <person name="Polonais V."/>
            <person name="Peyretaillade E."/>
            <person name="Niehus S."/>
            <person name="Wawrzyniak I."/>
            <person name="Franchet A."/>
            <person name="Gaspin C."/>
            <person name="Reichstadt M."/>
            <person name="Belser C."/>
            <person name="Labadie K."/>
            <person name="Delbac F."/>
            <person name="Ferrandon D."/>
        </authorList>
    </citation>
    <scope>NUCLEOTIDE SEQUENCE [LARGE SCALE GENOMIC DNA]</scope>
    <source>
        <strain evidence="1 2">Franzen</strain>
    </source>
</reference>
<dbReference type="Proteomes" id="UP000282876">
    <property type="component" value="Unassembled WGS sequence"/>
</dbReference>
<gene>
    <name evidence="1" type="ORF">TUBRATIS_008330</name>
</gene>
<evidence type="ECO:0000313" key="1">
    <source>
        <dbReference type="EMBL" id="RVD92654.1"/>
    </source>
</evidence>
<sequence length="599" mass="71477">MKLVLDKTYLSPPKQIYHYKNRTEDFIAVLTEHTLTLYKSKSFNILCVLPLKNYSNLIHANNTFFLWKNNSFIFLKNLAVKEEFYFDKNFCLHKTPVNDLEIKIEKMVAYQEYLLVLVNNTVLFLKDYEVVHSITMQKRILNLKVKGEEIFILFSNSFMIYNFLTKEEQTFENLDNFSDFFITNIKNTIFLHSDKLTLFNYKTKFTFSFDLSNVNSVYSNSFLYISSQNITFIYDLDTLQMIGQFNGTLLNNTTLLEKELEIIKHKFYDNNLIIEDILFIYENNELIYKNKSISHRRIVNTKVNQINYLFDKFYLINDNELLSVHLSCMDTINKFSKTKEIFKSKSKFMIKKGKIPILHNINSVYRINKGNEIRLVDTNGNFEYINFSYEYPYYVYGKKELVVKDIFNNVYIFKLTNQEEITDCFIYEKLIYLLINNHILIYDLKKEFKKIIKLNEQFRKIKIKENIILLSNDTKVRLIEKNTNVLIREYELFSNKIELTDCLNYLVIQNDKLIIINLKNNKKIELSEKVNDFILQNNYLFLGSDEGIKRYSIIHEQEISEPSKIGFFNDVLENKIGNEFVDLWEEKEELLVELLGLIK</sequence>
<dbReference type="OrthoDB" id="2189973at2759"/>
<comment type="caution">
    <text evidence="1">The sequence shown here is derived from an EMBL/GenBank/DDBJ whole genome shotgun (WGS) entry which is preliminary data.</text>
</comment>
<dbReference type="VEuPathDB" id="MicrosporidiaDB:TUBRATIS_008330"/>
<protein>
    <submittedName>
        <fullName evidence="1">Uncharacterized protein</fullName>
    </submittedName>
</protein>
<organism evidence="1 2">
    <name type="scientific">Tubulinosema ratisbonensis</name>
    <dbReference type="NCBI Taxonomy" id="291195"/>
    <lineage>
        <taxon>Eukaryota</taxon>
        <taxon>Fungi</taxon>
        <taxon>Fungi incertae sedis</taxon>
        <taxon>Microsporidia</taxon>
        <taxon>Tubulinosematoidea</taxon>
        <taxon>Tubulinosematidae</taxon>
        <taxon>Tubulinosema</taxon>
    </lineage>
</organism>
<name>A0A437ANA8_9MICR</name>